<dbReference type="SUPFAM" id="SSF51306">
    <property type="entry name" value="LexA/Signal peptidase"/>
    <property type="match status" value="1"/>
</dbReference>
<dbReference type="GO" id="GO:0006465">
    <property type="term" value="P:signal peptide processing"/>
    <property type="evidence" value="ECO:0007669"/>
    <property type="project" value="InterPro"/>
</dbReference>
<sequence length="153" mass="17758">MNNTTSDPVKIDLEQLLREGNIIRIKPQGYSMYPLFIPGRDEALIQQTDGTDCHRNDVVLYRRDHDQGILVLHRICRITSDGFYMVGDNQYEVEGPLRQDQIIGKLIAVNRSGKEFTVGNPFYKFISSLWLFMLPVRPFCFKLSAFLRKLHHS</sequence>
<dbReference type="Proteomes" id="UP000260655">
    <property type="component" value="Unassembled WGS sequence"/>
</dbReference>
<dbReference type="AlphaFoldDB" id="A0A3E4GTU8"/>
<protein>
    <submittedName>
        <fullName evidence="1">S26 family signal peptidase</fullName>
    </submittedName>
</protein>
<comment type="caution">
    <text evidence="1">The sequence shown here is derived from an EMBL/GenBank/DDBJ whole genome shotgun (WGS) entry which is preliminary data.</text>
</comment>
<dbReference type="InterPro" id="IPR036286">
    <property type="entry name" value="LexA/Signal_pep-like_sf"/>
</dbReference>
<accession>A0A3E4GTU8</accession>
<dbReference type="CDD" id="cd06530">
    <property type="entry name" value="S26_SPase_I"/>
    <property type="match status" value="1"/>
</dbReference>
<evidence type="ECO:0000313" key="1">
    <source>
        <dbReference type="EMBL" id="RGJ26373.1"/>
    </source>
</evidence>
<evidence type="ECO:0000313" key="2">
    <source>
        <dbReference type="Proteomes" id="UP000260655"/>
    </source>
</evidence>
<organism evidence="1 2">
    <name type="scientific">Coprococcus comes</name>
    <dbReference type="NCBI Taxonomy" id="410072"/>
    <lineage>
        <taxon>Bacteria</taxon>
        <taxon>Bacillati</taxon>
        <taxon>Bacillota</taxon>
        <taxon>Clostridia</taxon>
        <taxon>Lachnospirales</taxon>
        <taxon>Lachnospiraceae</taxon>
        <taxon>Coprococcus</taxon>
    </lineage>
</organism>
<dbReference type="RefSeq" id="WP_117555601.1">
    <property type="nucleotide sequence ID" value="NZ_QSOV01000001.1"/>
</dbReference>
<gene>
    <name evidence="1" type="ORF">DXD67_01020</name>
</gene>
<proteinExistence type="predicted"/>
<dbReference type="GO" id="GO:0004252">
    <property type="term" value="F:serine-type endopeptidase activity"/>
    <property type="evidence" value="ECO:0007669"/>
    <property type="project" value="InterPro"/>
</dbReference>
<name>A0A3E4GTU8_9FIRM</name>
<reference evidence="1 2" key="1">
    <citation type="submission" date="2018-08" db="EMBL/GenBank/DDBJ databases">
        <title>A genome reference for cultivated species of the human gut microbiota.</title>
        <authorList>
            <person name="Zou Y."/>
            <person name="Xue W."/>
            <person name="Luo G."/>
        </authorList>
    </citation>
    <scope>NUCLEOTIDE SEQUENCE [LARGE SCALE GENOMIC DNA]</scope>
    <source>
        <strain evidence="1 2">TM07-19</strain>
    </source>
</reference>
<dbReference type="EMBL" id="QSOV01000001">
    <property type="protein sequence ID" value="RGJ26373.1"/>
    <property type="molecule type" value="Genomic_DNA"/>
</dbReference>
<dbReference type="InterPro" id="IPR019533">
    <property type="entry name" value="Peptidase_S26"/>
</dbReference>